<dbReference type="InterPro" id="IPR029044">
    <property type="entry name" value="Nucleotide-diphossugar_trans"/>
</dbReference>
<protein>
    <recommendedName>
        <fullName evidence="1">MobA-like NTP transferase domain-containing protein</fullName>
    </recommendedName>
</protein>
<dbReference type="CDD" id="cd04182">
    <property type="entry name" value="GT_2_like_f"/>
    <property type="match status" value="1"/>
</dbReference>
<dbReference type="PANTHER" id="PTHR43777">
    <property type="entry name" value="MOLYBDENUM COFACTOR CYTIDYLYLTRANSFERASE"/>
    <property type="match status" value="1"/>
</dbReference>
<proteinExistence type="predicted"/>
<dbReference type="EMBL" id="CP010028">
    <property type="protein sequence ID" value="AIZ44511.1"/>
    <property type="molecule type" value="Genomic_DNA"/>
</dbReference>
<evidence type="ECO:0000313" key="2">
    <source>
        <dbReference type="EMBL" id="AIZ44511.1"/>
    </source>
</evidence>
<dbReference type="HOGENOM" id="CLU_061980_2_0_0"/>
<dbReference type="SUPFAM" id="SSF53448">
    <property type="entry name" value="Nucleotide-diphospho-sugar transferases"/>
    <property type="match status" value="1"/>
</dbReference>
<feature type="domain" description="MobA-like NTP transferase" evidence="1">
    <location>
        <begin position="10"/>
        <end position="175"/>
    </location>
</feature>
<dbReference type="STRING" id="1182571.QR90_04485"/>
<dbReference type="GO" id="GO:0016779">
    <property type="term" value="F:nucleotidyltransferase activity"/>
    <property type="evidence" value="ECO:0007669"/>
    <property type="project" value="UniProtKB-ARBA"/>
</dbReference>
<dbReference type="InterPro" id="IPR025877">
    <property type="entry name" value="MobA-like_NTP_Trfase"/>
</dbReference>
<dbReference type="AlphaFoldDB" id="A0A0A7KED6"/>
<evidence type="ECO:0000259" key="1">
    <source>
        <dbReference type="Pfam" id="PF12804"/>
    </source>
</evidence>
<dbReference type="PANTHER" id="PTHR43777:SF1">
    <property type="entry name" value="MOLYBDENUM COFACTOR CYTIDYLYLTRANSFERASE"/>
    <property type="match status" value="1"/>
</dbReference>
<reference evidence="3" key="1">
    <citation type="submission" date="2014-11" db="EMBL/GenBank/DDBJ databases">
        <title>Hymenobacter sp. DG25B genome submission.</title>
        <authorList>
            <person name="Jung H.-Y."/>
            <person name="Kim M.K."/>
            <person name="Srinivasan S."/>
            <person name="Lim S."/>
        </authorList>
    </citation>
    <scope>NUCLEOTIDE SEQUENCE [LARGE SCALE GENOMIC DNA]</scope>
    <source>
        <strain evidence="3">DY59</strain>
    </source>
</reference>
<dbReference type="KEGG" id="dsw:QR90_04485"/>
<name>A0A0A7KED6_9DEIO</name>
<gene>
    <name evidence="2" type="ORF">QR90_04485</name>
</gene>
<evidence type="ECO:0000313" key="3">
    <source>
        <dbReference type="Proteomes" id="UP000030634"/>
    </source>
</evidence>
<accession>A0A0A7KED6</accession>
<dbReference type="RefSeq" id="WP_039682555.1">
    <property type="nucleotide sequence ID" value="NZ_CP010028.1"/>
</dbReference>
<dbReference type="Proteomes" id="UP000030634">
    <property type="component" value="Chromosome"/>
</dbReference>
<dbReference type="Pfam" id="PF12804">
    <property type="entry name" value="NTP_transf_3"/>
    <property type="match status" value="1"/>
</dbReference>
<dbReference type="Gene3D" id="3.90.550.10">
    <property type="entry name" value="Spore Coat Polysaccharide Biosynthesis Protein SpsA, Chain A"/>
    <property type="match status" value="1"/>
</dbReference>
<organism evidence="2 3">
    <name type="scientific">Deinococcus radiopugnans</name>
    <dbReference type="NCBI Taxonomy" id="57497"/>
    <lineage>
        <taxon>Bacteria</taxon>
        <taxon>Thermotogati</taxon>
        <taxon>Deinococcota</taxon>
        <taxon>Deinococci</taxon>
        <taxon>Deinococcales</taxon>
        <taxon>Deinococcaceae</taxon>
        <taxon>Deinococcus</taxon>
    </lineage>
</organism>
<sequence>MPSPPLPVAGVLLAAGRSTRMGRPKQLAPLNGQPLCRYAAQALAGVYSPLLAVVPPGEVGDGIRAALADLPFAFAVNPQPERGLASSFRVAAAHLPPGLGGAAFALADMPLVTAELHAALLAAFRASNAPVVMAAYGEGSAAVPAPPHLLRADLLPDLLTLPDADHGPRRVIAAQGGAAQTLHFPAALLLDVDTPEALEPAERALKASR</sequence>